<dbReference type="InterPro" id="IPR001138">
    <property type="entry name" value="Zn2Cys6_DnaBD"/>
</dbReference>
<feature type="transmembrane region" description="Helical" evidence="10">
    <location>
        <begin position="234"/>
        <end position="258"/>
    </location>
</feature>
<keyword evidence="13" id="KW-1185">Reference proteome</keyword>
<dbReference type="Proteomes" id="UP001610563">
    <property type="component" value="Unassembled WGS sequence"/>
</dbReference>
<keyword evidence="7 10" id="KW-0472">Membrane</keyword>
<sequence length="959" mass="107113">MTSKDAIPAIEAPDAEKQGVTKAMDEAAQYLTHNAGVEPLSPEEERKMIRKMDWILLPMLFLTATLGAVDKVALSTAAIYGLKTDLMLVGQQYSWAGSILSLGVRCLEAIIVPSISLIIAGFYRKSEQPPRNALVFAAASSIVNGFLSWAVGHIPASAPLSIWQYLFLITGSVSAIWSFIAFIFLPDSPMNAFFLTEREKYHAIQRLAENKTGITNRQWKWDQAFEAVIDPKTWILFLFNIAINIPNGGLTTFSGIIINNLGFSPVNTSLLNMPTGVMSTLSAFVFSWIAAKWENRRCLVTMLASCVPAIGAIIVYTLPRTNVGGQMVGIYLLYTYFGPYVVGISMSQANTAGNTKKTVQYSILYIGYAVGNLIGPQTFRESQAPAYTGGFAAMLACYCACVVLIGIYWVIALTLNRKRTDGVPAPDGEEDLVDAFADKTDFQQRNFKKLESRRRTGCFQCKAKHIQCTEELPRCKHCERLDLACARGLRLIFREDALQRGISFGREGVWPKQPNSKQRRRKSDFRPIPLDSYVDRWEFLNVTFDDLAAYSGVYQPQCSPQRNAPGRPLTLSPAFSIYHPLNTFSDSDGYLLDYFIRGISPSCSLSKSHNPYISLVIPLSFVSNTLRNALLAVAANQLRLLGSVYSSHEACHYKQIALQSLRHELSTSTHDEGTVAAVLMLCFQDISDGCSASWVTHLRGGLQLLACSARQRSPDLWDFFRMYFVAHDVMARTVTDDWEGDQNLQLWSDDEDLEEIDVVMGCSRGLMALINRISILASTKARILRARPMTPVEVHHHDNATSELHISLLTLKQRLPPHSADRQDLEQIAYIKHLTALLYLHERLGFPRHSPASVRPNIDLDLSNLSKDRLVTDIIESIGTLSDMATLLWPLFILGNVAVEDEDHRRFILDRLSSIQRLRNLGSVRRTIDAVKHALGTTGLDYGIERAWGHESYRYISLA</sequence>
<evidence type="ECO:0000313" key="13">
    <source>
        <dbReference type="Proteomes" id="UP001610563"/>
    </source>
</evidence>
<feature type="transmembrane region" description="Helical" evidence="10">
    <location>
        <begin position="102"/>
        <end position="122"/>
    </location>
</feature>
<accession>A0ABR4FY98</accession>
<reference evidence="12 13" key="1">
    <citation type="submission" date="2024-07" db="EMBL/GenBank/DDBJ databases">
        <title>Section-level genome sequencing and comparative genomics of Aspergillus sections Usti and Cavernicolus.</title>
        <authorList>
            <consortium name="Lawrence Berkeley National Laboratory"/>
            <person name="Nybo J.L."/>
            <person name="Vesth T.C."/>
            <person name="Theobald S."/>
            <person name="Frisvad J.C."/>
            <person name="Larsen T.O."/>
            <person name="Kjaerboelling I."/>
            <person name="Rothschild-Mancinelli K."/>
            <person name="Lyhne E.K."/>
            <person name="Kogle M.E."/>
            <person name="Barry K."/>
            <person name="Clum A."/>
            <person name="Na H."/>
            <person name="Ledsgaard L."/>
            <person name="Lin J."/>
            <person name="Lipzen A."/>
            <person name="Kuo A."/>
            <person name="Riley R."/>
            <person name="Mondo S."/>
            <person name="Labutti K."/>
            <person name="Haridas S."/>
            <person name="Pangalinan J."/>
            <person name="Salamov A.A."/>
            <person name="Simmons B.A."/>
            <person name="Magnuson J.K."/>
            <person name="Chen J."/>
            <person name="Drula E."/>
            <person name="Henrissat B."/>
            <person name="Wiebenga A."/>
            <person name="Lubbers R.J."/>
            <person name="Gomes A.C."/>
            <person name="Makela M.R."/>
            <person name="Stajich J."/>
            <person name="Grigoriev I.V."/>
            <person name="Mortensen U.H."/>
            <person name="De Vries R.P."/>
            <person name="Baker S.E."/>
            <person name="Andersen M.R."/>
        </authorList>
    </citation>
    <scope>NUCLEOTIDE SEQUENCE [LARGE SCALE GENOMIC DNA]</scope>
    <source>
        <strain evidence="12 13">CBS 209.92</strain>
    </source>
</reference>
<feature type="transmembrane region" description="Helical" evidence="10">
    <location>
        <begin position="270"/>
        <end position="291"/>
    </location>
</feature>
<evidence type="ECO:0000256" key="8">
    <source>
        <dbReference type="ARBA" id="ARBA00023163"/>
    </source>
</evidence>
<evidence type="ECO:0000256" key="5">
    <source>
        <dbReference type="ARBA" id="ARBA00023015"/>
    </source>
</evidence>
<proteinExistence type="predicted"/>
<dbReference type="PROSITE" id="PS00463">
    <property type="entry name" value="ZN2_CY6_FUNGAL_1"/>
    <property type="match status" value="1"/>
</dbReference>
<feature type="transmembrane region" description="Helical" evidence="10">
    <location>
        <begin position="298"/>
        <end position="318"/>
    </location>
</feature>
<evidence type="ECO:0000313" key="12">
    <source>
        <dbReference type="EMBL" id="KAL2787903.1"/>
    </source>
</evidence>
<feature type="transmembrane region" description="Helical" evidence="10">
    <location>
        <begin position="54"/>
        <end position="82"/>
    </location>
</feature>
<evidence type="ECO:0000256" key="4">
    <source>
        <dbReference type="ARBA" id="ARBA00022989"/>
    </source>
</evidence>
<dbReference type="InterPro" id="IPR021858">
    <property type="entry name" value="Fun_TF"/>
</dbReference>
<keyword evidence="6" id="KW-0238">DNA-binding</keyword>
<dbReference type="Pfam" id="PF07690">
    <property type="entry name" value="MFS_1"/>
    <property type="match status" value="1"/>
</dbReference>
<dbReference type="Pfam" id="PF11951">
    <property type="entry name" value="Fungal_trans_2"/>
    <property type="match status" value="1"/>
</dbReference>
<dbReference type="InterPro" id="IPR036259">
    <property type="entry name" value="MFS_trans_sf"/>
</dbReference>
<keyword evidence="3 10" id="KW-0812">Transmembrane</keyword>
<protein>
    <submittedName>
        <fullName evidence="12">Fungal-specific transcription factor domain-containing protein</fullName>
    </submittedName>
</protein>
<feature type="transmembrane region" description="Helical" evidence="10">
    <location>
        <begin position="134"/>
        <end position="156"/>
    </location>
</feature>
<name>A0ABR4FY98_9EURO</name>
<comment type="caution">
    <text evidence="12">The sequence shown here is derived from an EMBL/GenBank/DDBJ whole genome shotgun (WGS) entry which is preliminary data.</text>
</comment>
<evidence type="ECO:0000256" key="2">
    <source>
        <dbReference type="ARBA" id="ARBA00022448"/>
    </source>
</evidence>
<evidence type="ECO:0000256" key="9">
    <source>
        <dbReference type="ARBA" id="ARBA00023242"/>
    </source>
</evidence>
<keyword evidence="5" id="KW-0805">Transcription regulation</keyword>
<dbReference type="Gene3D" id="1.20.1250.20">
    <property type="entry name" value="MFS general substrate transporter like domains"/>
    <property type="match status" value="2"/>
</dbReference>
<organism evidence="12 13">
    <name type="scientific">Aspergillus keveii</name>
    <dbReference type="NCBI Taxonomy" id="714993"/>
    <lineage>
        <taxon>Eukaryota</taxon>
        <taxon>Fungi</taxon>
        <taxon>Dikarya</taxon>
        <taxon>Ascomycota</taxon>
        <taxon>Pezizomycotina</taxon>
        <taxon>Eurotiomycetes</taxon>
        <taxon>Eurotiomycetidae</taxon>
        <taxon>Eurotiales</taxon>
        <taxon>Aspergillaceae</taxon>
        <taxon>Aspergillus</taxon>
        <taxon>Aspergillus subgen. Nidulantes</taxon>
    </lineage>
</organism>
<evidence type="ECO:0000256" key="7">
    <source>
        <dbReference type="ARBA" id="ARBA00023136"/>
    </source>
</evidence>
<evidence type="ECO:0000256" key="10">
    <source>
        <dbReference type="SAM" id="Phobius"/>
    </source>
</evidence>
<dbReference type="InterPro" id="IPR011701">
    <property type="entry name" value="MFS"/>
</dbReference>
<evidence type="ECO:0000259" key="11">
    <source>
        <dbReference type="PROSITE" id="PS50048"/>
    </source>
</evidence>
<keyword evidence="4 10" id="KW-1133">Transmembrane helix</keyword>
<gene>
    <name evidence="12" type="ORF">BJX66DRAFT_327502</name>
</gene>
<evidence type="ECO:0000256" key="1">
    <source>
        <dbReference type="ARBA" id="ARBA00004141"/>
    </source>
</evidence>
<keyword evidence="2" id="KW-0813">Transport</keyword>
<dbReference type="InterPro" id="IPR036864">
    <property type="entry name" value="Zn2-C6_fun-type_DNA-bd_sf"/>
</dbReference>
<evidence type="ECO:0000256" key="3">
    <source>
        <dbReference type="ARBA" id="ARBA00022692"/>
    </source>
</evidence>
<feature type="transmembrane region" description="Helical" evidence="10">
    <location>
        <begin position="162"/>
        <end position="185"/>
    </location>
</feature>
<keyword evidence="9" id="KW-0539">Nucleus</keyword>
<dbReference type="PANTHER" id="PTHR43791">
    <property type="entry name" value="PERMEASE-RELATED"/>
    <property type="match status" value="1"/>
</dbReference>
<feature type="transmembrane region" description="Helical" evidence="10">
    <location>
        <begin position="361"/>
        <end position="379"/>
    </location>
</feature>
<feature type="transmembrane region" description="Helical" evidence="10">
    <location>
        <begin position="391"/>
        <end position="411"/>
    </location>
</feature>
<dbReference type="PANTHER" id="PTHR43791:SF41">
    <property type="entry name" value="MAJOR FACILITATOR SUPERFAMILY (MFS) PROFILE DOMAIN-CONTAINING PROTEIN"/>
    <property type="match status" value="1"/>
</dbReference>
<feature type="domain" description="Zn(2)-C6 fungal-type" evidence="11">
    <location>
        <begin position="457"/>
        <end position="487"/>
    </location>
</feature>
<evidence type="ECO:0000256" key="6">
    <source>
        <dbReference type="ARBA" id="ARBA00023125"/>
    </source>
</evidence>
<dbReference type="SUPFAM" id="SSF57701">
    <property type="entry name" value="Zn2/Cys6 DNA-binding domain"/>
    <property type="match status" value="1"/>
</dbReference>
<dbReference type="EMBL" id="JBFTWV010000088">
    <property type="protein sequence ID" value="KAL2787903.1"/>
    <property type="molecule type" value="Genomic_DNA"/>
</dbReference>
<feature type="transmembrane region" description="Helical" evidence="10">
    <location>
        <begin position="330"/>
        <end position="349"/>
    </location>
</feature>
<keyword evidence="8" id="KW-0804">Transcription</keyword>
<dbReference type="SUPFAM" id="SSF103473">
    <property type="entry name" value="MFS general substrate transporter"/>
    <property type="match status" value="1"/>
</dbReference>
<dbReference type="PROSITE" id="PS50048">
    <property type="entry name" value="ZN2_CY6_FUNGAL_2"/>
    <property type="match status" value="1"/>
</dbReference>
<comment type="subcellular location">
    <subcellularLocation>
        <location evidence="1">Membrane</location>
        <topology evidence="1">Multi-pass membrane protein</topology>
    </subcellularLocation>
</comment>